<keyword evidence="1" id="KW-0812">Transmembrane</keyword>
<name>A0A917HCB6_9BACI</name>
<dbReference type="SUPFAM" id="SSF56601">
    <property type="entry name" value="beta-lactamase/transpeptidase-like"/>
    <property type="match status" value="1"/>
</dbReference>
<protein>
    <submittedName>
        <fullName evidence="3">Serine hydrolase</fullName>
    </submittedName>
</protein>
<dbReference type="GO" id="GO:0016787">
    <property type="term" value="F:hydrolase activity"/>
    <property type="evidence" value="ECO:0007669"/>
    <property type="project" value="UniProtKB-KW"/>
</dbReference>
<gene>
    <name evidence="3" type="ORF">GCM10011398_18710</name>
</gene>
<reference evidence="3" key="2">
    <citation type="submission" date="2020-09" db="EMBL/GenBank/DDBJ databases">
        <authorList>
            <person name="Sun Q."/>
            <person name="Zhou Y."/>
        </authorList>
    </citation>
    <scope>NUCLEOTIDE SEQUENCE</scope>
    <source>
        <strain evidence="3">CGMCC 1.12754</strain>
    </source>
</reference>
<keyword evidence="3" id="KW-0378">Hydrolase</keyword>
<dbReference type="Gene3D" id="3.40.710.10">
    <property type="entry name" value="DD-peptidase/beta-lactamase superfamily"/>
    <property type="match status" value="1"/>
</dbReference>
<evidence type="ECO:0000256" key="1">
    <source>
        <dbReference type="SAM" id="Phobius"/>
    </source>
</evidence>
<evidence type="ECO:0000313" key="4">
    <source>
        <dbReference type="Proteomes" id="UP000622860"/>
    </source>
</evidence>
<dbReference type="RefSeq" id="WP_188455125.1">
    <property type="nucleotide sequence ID" value="NZ_BMFR01000006.1"/>
</dbReference>
<dbReference type="InterPro" id="IPR012338">
    <property type="entry name" value="Beta-lactam/transpept-like"/>
</dbReference>
<feature type="transmembrane region" description="Helical" evidence="1">
    <location>
        <begin position="12"/>
        <end position="28"/>
    </location>
</feature>
<dbReference type="InterPro" id="IPR001466">
    <property type="entry name" value="Beta-lactam-related"/>
</dbReference>
<dbReference type="Pfam" id="PF00144">
    <property type="entry name" value="Beta-lactamase"/>
    <property type="match status" value="1"/>
</dbReference>
<feature type="transmembrane region" description="Helical" evidence="1">
    <location>
        <begin position="430"/>
        <end position="451"/>
    </location>
</feature>
<dbReference type="AlphaFoldDB" id="A0A917HCB6"/>
<keyword evidence="1" id="KW-0472">Membrane</keyword>
<feature type="domain" description="Beta-lactamase-related" evidence="2">
    <location>
        <begin position="46"/>
        <end position="359"/>
    </location>
</feature>
<keyword evidence="1" id="KW-1133">Transmembrane helix</keyword>
<dbReference type="InterPro" id="IPR050491">
    <property type="entry name" value="AmpC-like"/>
</dbReference>
<keyword evidence="4" id="KW-1185">Reference proteome</keyword>
<dbReference type="Proteomes" id="UP000622860">
    <property type="component" value="Unassembled WGS sequence"/>
</dbReference>
<accession>A0A917HCB6</accession>
<dbReference type="PANTHER" id="PTHR46825:SF9">
    <property type="entry name" value="BETA-LACTAMASE-RELATED DOMAIN-CONTAINING PROTEIN"/>
    <property type="match status" value="1"/>
</dbReference>
<sequence length="510" mass="57539">MKVIRIHDKWKKSLIIVISIIIFIWSLLCFNIESTGAHTNKTIWEIDRFIQSKMEKNNIPGAAVAITHNNKVIFTKGYGKTGDNTSVTAKTPFAIASLSKSFTALAVMQLVEAGKVKLDTPVEDYIPSFKLTDTKGAKITVRQLLNHTSGLTDKVYPDMTLNPQPNSLEAVIKRLENVSLAVEPGKEYHYNNPNYQILARLVEAVSNEEFSTYLENHIFQPLEMEQTFNVSTTMELNQNPEFPSGHYFLFGIPVAVDEPNWFISGPAGIVSNVNDMAKWLISQLNGGKYRNEQILSSESIKSMQTASSPTISYGMGWNIGKTEDGKKQVQHSGILWTYKAEEVLLPEQGYGIVMLFNSGLNAFVDYSSFTSGISKLLSNQTPNEPFYNSQMIEMFMVVLIIITIIIGIRKLKYIKKWEGKYKKRPKWRSIIYLIFSLLPLYILVFLPQLLTFIGGGRVLNIKGIFLMMPSIIIWLGITSILSLAIVIRCVIRIPKLKNSSQISNLKDKLF</sequence>
<comment type="caution">
    <text evidence="3">The sequence shown here is derived from an EMBL/GenBank/DDBJ whole genome shotgun (WGS) entry which is preliminary data.</text>
</comment>
<dbReference type="EMBL" id="BMFR01000006">
    <property type="protein sequence ID" value="GGG74327.1"/>
    <property type="molecule type" value="Genomic_DNA"/>
</dbReference>
<evidence type="ECO:0000259" key="2">
    <source>
        <dbReference type="Pfam" id="PF00144"/>
    </source>
</evidence>
<organism evidence="3 4">
    <name type="scientific">Virgibacillus oceani</name>
    <dbReference type="NCBI Taxonomy" id="1479511"/>
    <lineage>
        <taxon>Bacteria</taxon>
        <taxon>Bacillati</taxon>
        <taxon>Bacillota</taxon>
        <taxon>Bacilli</taxon>
        <taxon>Bacillales</taxon>
        <taxon>Bacillaceae</taxon>
        <taxon>Virgibacillus</taxon>
    </lineage>
</organism>
<proteinExistence type="predicted"/>
<feature type="transmembrane region" description="Helical" evidence="1">
    <location>
        <begin position="471"/>
        <end position="491"/>
    </location>
</feature>
<feature type="transmembrane region" description="Helical" evidence="1">
    <location>
        <begin position="391"/>
        <end position="409"/>
    </location>
</feature>
<evidence type="ECO:0000313" key="3">
    <source>
        <dbReference type="EMBL" id="GGG74327.1"/>
    </source>
</evidence>
<reference evidence="3" key="1">
    <citation type="journal article" date="2014" name="Int. J. Syst. Evol. Microbiol.">
        <title>Complete genome sequence of Corynebacterium casei LMG S-19264T (=DSM 44701T), isolated from a smear-ripened cheese.</title>
        <authorList>
            <consortium name="US DOE Joint Genome Institute (JGI-PGF)"/>
            <person name="Walter F."/>
            <person name="Albersmeier A."/>
            <person name="Kalinowski J."/>
            <person name="Ruckert C."/>
        </authorList>
    </citation>
    <scope>NUCLEOTIDE SEQUENCE</scope>
    <source>
        <strain evidence="3">CGMCC 1.12754</strain>
    </source>
</reference>
<dbReference type="PANTHER" id="PTHR46825">
    <property type="entry name" value="D-ALANYL-D-ALANINE-CARBOXYPEPTIDASE/ENDOPEPTIDASE AMPH"/>
    <property type="match status" value="1"/>
</dbReference>